<organism evidence="2 3">
    <name type="scientific">Actinoplanes nipponensis</name>
    <dbReference type="NCBI Taxonomy" id="135950"/>
    <lineage>
        <taxon>Bacteria</taxon>
        <taxon>Bacillati</taxon>
        <taxon>Actinomycetota</taxon>
        <taxon>Actinomycetes</taxon>
        <taxon>Micromonosporales</taxon>
        <taxon>Micromonosporaceae</taxon>
        <taxon>Actinoplanes</taxon>
    </lineage>
</organism>
<evidence type="ECO:0000313" key="3">
    <source>
        <dbReference type="Proteomes" id="UP000647172"/>
    </source>
</evidence>
<protein>
    <recommendedName>
        <fullName evidence="1">N-acetyltransferase domain-containing protein</fullName>
    </recommendedName>
</protein>
<dbReference type="SUPFAM" id="SSF55729">
    <property type="entry name" value="Acyl-CoA N-acyltransferases (Nat)"/>
    <property type="match status" value="1"/>
</dbReference>
<comment type="caution">
    <text evidence="2">The sequence shown here is derived from an EMBL/GenBank/DDBJ whole genome shotgun (WGS) entry which is preliminary data.</text>
</comment>
<dbReference type="Gene3D" id="3.40.630.30">
    <property type="match status" value="1"/>
</dbReference>
<dbReference type="CDD" id="cd04301">
    <property type="entry name" value="NAT_SF"/>
    <property type="match status" value="1"/>
</dbReference>
<feature type="domain" description="N-acetyltransferase" evidence="1">
    <location>
        <begin position="32"/>
        <end position="214"/>
    </location>
</feature>
<proteinExistence type="predicted"/>
<name>A0A919MRU3_9ACTN</name>
<dbReference type="Proteomes" id="UP000647172">
    <property type="component" value="Unassembled WGS sequence"/>
</dbReference>
<reference evidence="2" key="1">
    <citation type="submission" date="2021-01" db="EMBL/GenBank/DDBJ databases">
        <title>Whole genome shotgun sequence of Actinoplanes nipponensis NBRC 14063.</title>
        <authorList>
            <person name="Komaki H."/>
            <person name="Tamura T."/>
        </authorList>
    </citation>
    <scope>NUCLEOTIDE SEQUENCE</scope>
    <source>
        <strain evidence="2">NBRC 14063</strain>
    </source>
</reference>
<dbReference type="GO" id="GO:0016747">
    <property type="term" value="F:acyltransferase activity, transferring groups other than amino-acyl groups"/>
    <property type="evidence" value="ECO:0007669"/>
    <property type="project" value="InterPro"/>
</dbReference>
<evidence type="ECO:0000313" key="2">
    <source>
        <dbReference type="EMBL" id="GIE54592.1"/>
    </source>
</evidence>
<gene>
    <name evidence="2" type="ORF">Ani05nite_81260</name>
</gene>
<dbReference type="InterPro" id="IPR016181">
    <property type="entry name" value="Acyl_CoA_acyltransferase"/>
</dbReference>
<evidence type="ECO:0000259" key="1">
    <source>
        <dbReference type="PROSITE" id="PS51186"/>
    </source>
</evidence>
<dbReference type="RefSeq" id="WP_203777550.1">
    <property type="nucleotide sequence ID" value="NZ_BOMQ01000107.1"/>
</dbReference>
<dbReference type="InterPro" id="IPR000182">
    <property type="entry name" value="GNAT_dom"/>
</dbReference>
<dbReference type="PROSITE" id="PS51186">
    <property type="entry name" value="GNAT"/>
    <property type="match status" value="1"/>
</dbReference>
<dbReference type="Pfam" id="PF00583">
    <property type="entry name" value="Acetyltransf_1"/>
    <property type="match status" value="1"/>
</dbReference>
<dbReference type="AlphaFoldDB" id="A0A919MRU3"/>
<dbReference type="EMBL" id="BOMQ01000107">
    <property type="protein sequence ID" value="GIE54592.1"/>
    <property type="molecule type" value="Genomic_DNA"/>
</dbReference>
<accession>A0A919MRU3</accession>
<sequence>MRPVPPHHPAEVPPGYPRAFEREVRLSDGRTALVRPIVPEDREQLARAIRTADPDTVYRRFLGAPPHITPALLTHLCTVDYRKRFALVASDPRTGTGTAIARYEATADDTAEVAVAVDPAWRRVGLASALVEMLAQAALDRGVHTFSAYYLAENRPVSALLTFAGGDGKQTISEGFADAAIALDQVRVDAAIRDLDRGGAPVPGAGREPTDAGP</sequence>
<keyword evidence="3" id="KW-1185">Reference proteome</keyword>